<keyword evidence="1" id="KW-0175">Coiled coil</keyword>
<gene>
    <name evidence="3" type="ORF">LtaPh_3240200</name>
</gene>
<feature type="compositionally biased region" description="Polar residues" evidence="2">
    <location>
        <begin position="297"/>
        <end position="307"/>
    </location>
</feature>
<dbReference type="VEuPathDB" id="TriTrypDB:LtaPh_3240200"/>
<sequence>MSSLYRCNACERLTTMSLCPRCEVSTEGYTLTPEEMRTVVGSGARASSPASAIQTVVPLTAADIDVLAGRDSAVSAGAVASQQSAERPSRSVEELEAIVRSLQEENAELREKLQRDRRQMLRSAMDVRDLHACQKEMRQRDLDRIERLHDDNQRLRKILEMQGTTQGLTDGVLPKPSEAALTTVLSPLSRGPGSLLETPLERKTMEQDLPALQAEVVRLRSALAFKTQHLEDLWERAGLAESYVQGVLQKLQQVQGIVREESESCSQRLRHLESAEEPLKDSAPFAPMRDRSRETQQAKSHFSGQSPFATVAWSEHIKPAATVHEG</sequence>
<dbReference type="EMBL" id="BLBS01000049">
    <property type="protein sequence ID" value="GET91723.1"/>
    <property type="molecule type" value="Genomic_DNA"/>
</dbReference>
<feature type="region of interest" description="Disordered" evidence="2">
    <location>
        <begin position="272"/>
        <end position="307"/>
    </location>
</feature>
<organism evidence="3 4">
    <name type="scientific">Leishmania tarentolae</name>
    <name type="common">Sauroleishmania tarentolae</name>
    <dbReference type="NCBI Taxonomy" id="5689"/>
    <lineage>
        <taxon>Eukaryota</taxon>
        <taxon>Discoba</taxon>
        <taxon>Euglenozoa</taxon>
        <taxon>Kinetoplastea</taxon>
        <taxon>Metakinetoplastina</taxon>
        <taxon>Trypanosomatida</taxon>
        <taxon>Trypanosomatidae</taxon>
        <taxon>Leishmaniinae</taxon>
        <taxon>Leishmania</taxon>
        <taxon>lizard Leishmania</taxon>
    </lineage>
</organism>
<evidence type="ECO:0000256" key="1">
    <source>
        <dbReference type="SAM" id="Coils"/>
    </source>
</evidence>
<reference evidence="3" key="1">
    <citation type="submission" date="2019-11" db="EMBL/GenBank/DDBJ databases">
        <title>Leishmania tarentolae CDS.</title>
        <authorList>
            <person name="Goto Y."/>
            <person name="Yamagishi J."/>
        </authorList>
    </citation>
    <scope>NUCLEOTIDE SEQUENCE [LARGE SCALE GENOMIC DNA]</scope>
    <source>
        <strain evidence="3">Parrot Tar II</strain>
    </source>
</reference>
<evidence type="ECO:0000313" key="3">
    <source>
        <dbReference type="EMBL" id="GET91723.1"/>
    </source>
</evidence>
<evidence type="ECO:0000313" key="4">
    <source>
        <dbReference type="Proteomes" id="UP000419144"/>
    </source>
</evidence>
<proteinExistence type="predicted"/>
<evidence type="ECO:0000256" key="2">
    <source>
        <dbReference type="SAM" id="MobiDB-lite"/>
    </source>
</evidence>
<dbReference type="AlphaFoldDB" id="A0A640KQ36"/>
<protein>
    <submittedName>
        <fullName evidence="3">Uncharacterized protein</fullName>
    </submittedName>
</protein>
<dbReference type="OrthoDB" id="264823at2759"/>
<keyword evidence="4" id="KW-1185">Reference proteome</keyword>
<name>A0A640KQ36_LEITA</name>
<comment type="caution">
    <text evidence="3">The sequence shown here is derived from an EMBL/GenBank/DDBJ whole genome shotgun (WGS) entry which is preliminary data.</text>
</comment>
<dbReference type="Proteomes" id="UP000419144">
    <property type="component" value="Unassembled WGS sequence"/>
</dbReference>
<feature type="coiled-coil region" evidence="1">
    <location>
        <begin position="92"/>
        <end position="119"/>
    </location>
</feature>
<accession>A0A640KQ36</accession>